<dbReference type="AlphaFoldDB" id="A0A8K0NS66"/>
<reference evidence="3" key="1">
    <citation type="submission" date="2020-04" db="EMBL/GenBank/DDBJ databases">
        <title>Analysis of mating type loci in Filobasidium floriforme.</title>
        <authorList>
            <person name="Nowrousian M."/>
        </authorList>
    </citation>
    <scope>NUCLEOTIDE SEQUENCE</scope>
    <source>
        <strain evidence="3">CBS 6242</strain>
    </source>
</reference>
<dbReference type="PANTHER" id="PTHR10900:SF77">
    <property type="entry name" value="FI19380P1"/>
    <property type="match status" value="1"/>
</dbReference>
<dbReference type="Gene3D" id="2.30.180.10">
    <property type="entry name" value="FAS1 domain"/>
    <property type="match status" value="2"/>
</dbReference>
<proteinExistence type="predicted"/>
<feature type="domain" description="FAS1" evidence="2">
    <location>
        <begin position="31"/>
        <end position="201"/>
    </location>
</feature>
<dbReference type="InterPro" id="IPR000782">
    <property type="entry name" value="FAS1_domain"/>
</dbReference>
<dbReference type="SMART" id="SM00554">
    <property type="entry name" value="FAS1"/>
    <property type="match status" value="2"/>
</dbReference>
<dbReference type="Pfam" id="PF02469">
    <property type="entry name" value="Fasciclin"/>
    <property type="match status" value="2"/>
</dbReference>
<gene>
    <name evidence="3" type="ORF">FFLO_01641</name>
</gene>
<keyword evidence="4" id="KW-1185">Reference proteome</keyword>
<dbReference type="PANTHER" id="PTHR10900">
    <property type="entry name" value="PERIOSTIN-RELATED"/>
    <property type="match status" value="1"/>
</dbReference>
<protein>
    <recommendedName>
        <fullName evidence="2">FAS1 domain-containing protein</fullName>
    </recommendedName>
</protein>
<feature type="chain" id="PRO_5035439346" description="FAS1 domain-containing protein" evidence="1">
    <location>
        <begin position="23"/>
        <end position="414"/>
    </location>
</feature>
<organism evidence="3 4">
    <name type="scientific">Filobasidium floriforme</name>
    <dbReference type="NCBI Taxonomy" id="5210"/>
    <lineage>
        <taxon>Eukaryota</taxon>
        <taxon>Fungi</taxon>
        <taxon>Dikarya</taxon>
        <taxon>Basidiomycota</taxon>
        <taxon>Agaricomycotina</taxon>
        <taxon>Tremellomycetes</taxon>
        <taxon>Filobasidiales</taxon>
        <taxon>Filobasidiaceae</taxon>
        <taxon>Filobasidium</taxon>
    </lineage>
</organism>
<evidence type="ECO:0000256" key="1">
    <source>
        <dbReference type="SAM" id="SignalP"/>
    </source>
</evidence>
<dbReference type="EMBL" id="JABELV010000023">
    <property type="protein sequence ID" value="KAG7562951.1"/>
    <property type="molecule type" value="Genomic_DNA"/>
</dbReference>
<dbReference type="Proteomes" id="UP000812966">
    <property type="component" value="Unassembled WGS sequence"/>
</dbReference>
<dbReference type="InterPro" id="IPR050904">
    <property type="entry name" value="Adhesion/Biosynth-related"/>
</dbReference>
<name>A0A8K0NS66_9TREE</name>
<feature type="signal peptide" evidence="1">
    <location>
        <begin position="1"/>
        <end position="22"/>
    </location>
</feature>
<evidence type="ECO:0000313" key="4">
    <source>
        <dbReference type="Proteomes" id="UP000812966"/>
    </source>
</evidence>
<evidence type="ECO:0000259" key="2">
    <source>
        <dbReference type="PROSITE" id="PS50213"/>
    </source>
</evidence>
<sequence>MWMRPIFLVIVACFLAWHPVRGLPQVEEPQYLTRLKAKLFDERLITLGSAIERIESTEEGQAFLSSFYSDEEYTIFAPTDQAFKGYGLDSSNIRKENAYWLQDVLKYHITTGKTRLSELPPPRSHTILHTLYHNYTSAAPDARLDQTYGFLPGGDTRVLVLEKDVGDAGNALIRGDTWNVTTVDRGVDWENLLIQKVDRIIPFPSPFLTTLSEPLISTTPVGLTVSRSLINLLDAQNVFNDASGITAFLPVDEDVAGILGALVGKDRGLQGNMLFNHIINGSIQYSTDLLPSKSLITARGETINFFQNDTGTYVSSDNNVTANVLRTDVITSNGVIHVIDKFMANPDYNGQAAASAYSSAVQSASAAAATVTVPAEATATARQRNRASSSRAQLDLIILSTTGLMILAGVTILV</sequence>
<dbReference type="InterPro" id="IPR036378">
    <property type="entry name" value="FAS1_dom_sf"/>
</dbReference>
<dbReference type="SUPFAM" id="SSF82153">
    <property type="entry name" value="FAS1 domain"/>
    <property type="match status" value="2"/>
</dbReference>
<keyword evidence="1" id="KW-0732">Signal</keyword>
<dbReference type="OrthoDB" id="286301at2759"/>
<accession>A0A8K0NS66</accession>
<evidence type="ECO:0000313" key="3">
    <source>
        <dbReference type="EMBL" id="KAG7562951.1"/>
    </source>
</evidence>
<feature type="domain" description="FAS1" evidence="2">
    <location>
        <begin position="204"/>
        <end position="343"/>
    </location>
</feature>
<comment type="caution">
    <text evidence="3">The sequence shown here is derived from an EMBL/GenBank/DDBJ whole genome shotgun (WGS) entry which is preliminary data.</text>
</comment>
<dbReference type="PROSITE" id="PS50213">
    <property type="entry name" value="FAS1"/>
    <property type="match status" value="2"/>
</dbReference>